<reference evidence="1" key="1">
    <citation type="submission" date="2022-03" db="EMBL/GenBank/DDBJ databases">
        <authorList>
            <person name="Martin C."/>
        </authorList>
    </citation>
    <scope>NUCLEOTIDE SEQUENCE</scope>
</reference>
<evidence type="ECO:0000313" key="2">
    <source>
        <dbReference type="Proteomes" id="UP000749559"/>
    </source>
</evidence>
<sequence length="267" mass="29410">GIFGVIFGLEYVDEHIAPDQTKFAFVSIWFAYAFALFLLNCKVKGRRTFSRVPFINAWKLCVFLITGFIGGLFTSITASGMGISHFSVLTLMFGVSEKTAAPTSVVLLAGSSIFTFFWRLVMHGDISAEAWNYFLVSIEIVVFFAPLGSLLGSYLNRLVCAFIIYVLAIVGFIGAFVIVPLTPPLIGLSVGLTVCGFLFFLALMFVGGRILEDVVRLEKQEENVIYLFDIVTGVMAGQHKRNDAVIANDNKATEKPITQEKEITVID</sequence>
<proteinExistence type="predicted"/>
<dbReference type="AlphaFoldDB" id="A0A8J1UGR9"/>
<accession>A0A8J1UGR9</accession>
<protein>
    <submittedName>
        <fullName evidence="1">Uncharacterized protein</fullName>
    </submittedName>
</protein>
<keyword evidence="2" id="KW-1185">Reference proteome</keyword>
<gene>
    <name evidence="1" type="ORF">OFUS_LOCUS7971</name>
</gene>
<feature type="non-terminal residue" evidence="1">
    <location>
        <position position="1"/>
    </location>
</feature>
<dbReference type="PANTHER" id="PTHR31154">
    <property type="entry name" value="MEMBRANE TRANSPORTER PROTEIN"/>
    <property type="match status" value="1"/>
</dbReference>
<evidence type="ECO:0000313" key="1">
    <source>
        <dbReference type="EMBL" id="CAH1781388.1"/>
    </source>
</evidence>
<dbReference type="EMBL" id="CAIIXF020000004">
    <property type="protein sequence ID" value="CAH1781388.1"/>
    <property type="molecule type" value="Genomic_DNA"/>
</dbReference>
<comment type="caution">
    <text evidence="1">The sequence shown here is derived from an EMBL/GenBank/DDBJ whole genome shotgun (WGS) entry which is preliminary data.</text>
</comment>
<dbReference type="Proteomes" id="UP000749559">
    <property type="component" value="Unassembled WGS sequence"/>
</dbReference>
<dbReference type="OrthoDB" id="5846871at2759"/>
<dbReference type="PANTHER" id="PTHR31154:SF4">
    <property type="entry name" value="MEMBRANE TRANSPORTER PROTEIN"/>
    <property type="match status" value="1"/>
</dbReference>
<name>A0A8J1UGR9_OWEFU</name>
<organism evidence="1 2">
    <name type="scientific">Owenia fusiformis</name>
    <name type="common">Polychaete worm</name>
    <dbReference type="NCBI Taxonomy" id="6347"/>
    <lineage>
        <taxon>Eukaryota</taxon>
        <taxon>Metazoa</taxon>
        <taxon>Spiralia</taxon>
        <taxon>Lophotrochozoa</taxon>
        <taxon>Annelida</taxon>
        <taxon>Polychaeta</taxon>
        <taxon>Sedentaria</taxon>
        <taxon>Canalipalpata</taxon>
        <taxon>Sabellida</taxon>
        <taxon>Oweniida</taxon>
        <taxon>Oweniidae</taxon>
        <taxon>Owenia</taxon>
    </lineage>
</organism>